<feature type="domain" description="Phorbol-ester/DAG-type" evidence="16">
    <location>
        <begin position="148"/>
        <end position="198"/>
    </location>
</feature>
<dbReference type="CDD" id="cd20838">
    <property type="entry name" value="C1_nPKC_epsilon-like_rpt2"/>
    <property type="match status" value="1"/>
</dbReference>
<keyword evidence="10" id="KW-0418">Kinase</keyword>
<keyword evidence="9" id="KW-0863">Zinc-finger</keyword>
<sequence>MNLHLRGGRVEPHLRKITPSSPGRDSNLDLPVLSSLVQQETSALANYATEVGLPSCSLYSNLKEQQVAKPREFKERQGFNRRRGAMRRRVHQVNGHKFMATFLRQPTFCSHCRDFIWGIGKQGYQCQGMKDNTQDESSKGQRFNVDLPHRFVMHNYKRFTFCDHCGSLLYGLIRQGLQCEVCSMNVHKRCQKNVANNCGINTKQMAAILKEMGISTDKLTPHTKAKSGGSLSSTQSTGDCSSSCGSEMLLLEDDGSAEGQGDSGGEAGQQSEEADEAHMRFIAQKVMEEKIREKLRAEEGPEQRDRNMDSLISYTIVEPSKVLLFRFMTKNSTKRLGCVVAQGVEAAIRVHPFFREIEWEALENRRVKPPFKPKIKSKKDVLNFDTEFTKEEPVLTPVNADVVRSINQEEFKGFSFVNPDFNPGRFHGDKTA</sequence>
<evidence type="ECO:0000256" key="7">
    <source>
        <dbReference type="ARBA" id="ARBA00022737"/>
    </source>
</evidence>
<keyword evidence="11" id="KW-0862">Zinc</keyword>
<feature type="region of interest" description="Disordered" evidence="15">
    <location>
        <begin position="219"/>
        <end position="243"/>
    </location>
</feature>
<name>A0A7R9H3F5_TIMCR</name>
<keyword evidence="3" id="KW-0723">Serine/threonine-protein kinase</keyword>
<evidence type="ECO:0000256" key="5">
    <source>
        <dbReference type="ARBA" id="ARBA00022679"/>
    </source>
</evidence>
<proteinExistence type="inferred from homology"/>
<dbReference type="SUPFAM" id="SSF57889">
    <property type="entry name" value="Cysteine-rich domain"/>
    <property type="match status" value="2"/>
</dbReference>
<dbReference type="GO" id="GO:0016020">
    <property type="term" value="C:membrane"/>
    <property type="evidence" value="ECO:0007669"/>
    <property type="project" value="UniProtKB-SubCell"/>
</dbReference>
<dbReference type="FunFam" id="3.30.60.20:FF:000003">
    <property type="entry name" value="Protein kinase C delta"/>
    <property type="match status" value="1"/>
</dbReference>
<dbReference type="InterPro" id="IPR020454">
    <property type="entry name" value="DAG/PE-bd"/>
</dbReference>
<dbReference type="GO" id="GO:0007200">
    <property type="term" value="P:phospholipase C-activating G protein-coupled receptor signaling pathway"/>
    <property type="evidence" value="ECO:0007669"/>
    <property type="project" value="TreeGrafter"/>
</dbReference>
<evidence type="ECO:0000256" key="3">
    <source>
        <dbReference type="ARBA" id="ARBA00022527"/>
    </source>
</evidence>
<comment type="catalytic activity">
    <reaction evidence="13">
        <text>L-threonyl-[protein] + ATP = O-phospho-L-threonyl-[protein] + ADP + H(+)</text>
        <dbReference type="Rhea" id="RHEA:46608"/>
        <dbReference type="Rhea" id="RHEA-COMP:11060"/>
        <dbReference type="Rhea" id="RHEA-COMP:11605"/>
        <dbReference type="ChEBI" id="CHEBI:15378"/>
        <dbReference type="ChEBI" id="CHEBI:30013"/>
        <dbReference type="ChEBI" id="CHEBI:30616"/>
        <dbReference type="ChEBI" id="CHEBI:61977"/>
        <dbReference type="ChEBI" id="CHEBI:456216"/>
        <dbReference type="EC" id="2.7.11.13"/>
    </reaction>
</comment>
<evidence type="ECO:0000256" key="11">
    <source>
        <dbReference type="ARBA" id="ARBA00022833"/>
    </source>
</evidence>
<dbReference type="Pfam" id="PF00433">
    <property type="entry name" value="Pkinase_C"/>
    <property type="match status" value="1"/>
</dbReference>
<dbReference type="SMART" id="SM00109">
    <property type="entry name" value="C1"/>
    <property type="match status" value="2"/>
</dbReference>
<gene>
    <name evidence="18" type="ORF">TCEB3V08_LOCUS8565</name>
</gene>
<evidence type="ECO:0000256" key="2">
    <source>
        <dbReference type="ARBA" id="ARBA00012429"/>
    </source>
</evidence>
<feature type="region of interest" description="Disordered" evidence="15">
    <location>
        <begin position="1"/>
        <end position="26"/>
    </location>
</feature>
<dbReference type="PROSITE" id="PS50081">
    <property type="entry name" value="ZF_DAG_PE_2"/>
    <property type="match status" value="2"/>
</dbReference>
<dbReference type="InterPro" id="IPR017892">
    <property type="entry name" value="Pkinase_C"/>
</dbReference>
<comment type="similarity">
    <text evidence="1">Belongs to the protein kinase superfamily. AGC Ser/Thr protein kinase family. PKC subfamily.</text>
</comment>
<feature type="domain" description="AGC-kinase C-terminal" evidence="17">
    <location>
        <begin position="355"/>
        <end position="426"/>
    </location>
</feature>
<dbReference type="SMART" id="SM00133">
    <property type="entry name" value="S_TK_X"/>
    <property type="match status" value="1"/>
</dbReference>
<dbReference type="PANTHER" id="PTHR22968:SF26">
    <property type="entry name" value="SERINE_THREONINE-PROTEIN KINASE D3"/>
    <property type="match status" value="1"/>
</dbReference>
<dbReference type="EC" id="2.7.11.13" evidence="2"/>
<evidence type="ECO:0000256" key="14">
    <source>
        <dbReference type="ARBA" id="ARBA00047470"/>
    </source>
</evidence>
<keyword evidence="6" id="KW-0479">Metal-binding</keyword>
<dbReference type="EMBL" id="OC319865">
    <property type="protein sequence ID" value="CAD7406511.1"/>
    <property type="molecule type" value="Genomic_DNA"/>
</dbReference>
<dbReference type="InterPro" id="IPR046349">
    <property type="entry name" value="C1-like_sf"/>
</dbReference>
<dbReference type="GO" id="GO:0035556">
    <property type="term" value="P:intracellular signal transduction"/>
    <property type="evidence" value="ECO:0007669"/>
    <property type="project" value="TreeGrafter"/>
</dbReference>
<keyword evidence="7" id="KW-0677">Repeat</keyword>
<reference evidence="18" key="1">
    <citation type="submission" date="2020-11" db="EMBL/GenBank/DDBJ databases">
        <authorList>
            <person name="Tran Van P."/>
        </authorList>
    </citation>
    <scope>NUCLEOTIDE SEQUENCE</scope>
</reference>
<evidence type="ECO:0000256" key="12">
    <source>
        <dbReference type="ARBA" id="ARBA00022840"/>
    </source>
</evidence>
<keyword evidence="5" id="KW-0808">Transferase</keyword>
<keyword evidence="12" id="KW-0067">ATP-binding</keyword>
<dbReference type="GO" id="GO:0005524">
    <property type="term" value="F:ATP binding"/>
    <property type="evidence" value="ECO:0007669"/>
    <property type="project" value="UniProtKB-KW"/>
</dbReference>
<organism evidence="18">
    <name type="scientific">Timema cristinae</name>
    <name type="common">Walking stick</name>
    <dbReference type="NCBI Taxonomy" id="61476"/>
    <lineage>
        <taxon>Eukaryota</taxon>
        <taxon>Metazoa</taxon>
        <taxon>Ecdysozoa</taxon>
        <taxon>Arthropoda</taxon>
        <taxon>Hexapoda</taxon>
        <taxon>Insecta</taxon>
        <taxon>Pterygota</taxon>
        <taxon>Neoptera</taxon>
        <taxon>Polyneoptera</taxon>
        <taxon>Phasmatodea</taxon>
        <taxon>Timematodea</taxon>
        <taxon>Timematoidea</taxon>
        <taxon>Timematidae</taxon>
        <taxon>Timema</taxon>
    </lineage>
</organism>
<dbReference type="PANTHER" id="PTHR22968">
    <property type="entry name" value="PROTEIN KINASE C, MU"/>
    <property type="match status" value="1"/>
</dbReference>
<dbReference type="Gene3D" id="3.30.60.20">
    <property type="match status" value="2"/>
</dbReference>
<dbReference type="InterPro" id="IPR002219">
    <property type="entry name" value="PKC_DAG/PE"/>
</dbReference>
<accession>A0A7R9H3F5</accession>
<evidence type="ECO:0000259" key="16">
    <source>
        <dbReference type="PROSITE" id="PS50081"/>
    </source>
</evidence>
<dbReference type="GO" id="GO:0004697">
    <property type="term" value="F:diacylglycerol-dependent serine/threonine kinase activity"/>
    <property type="evidence" value="ECO:0007669"/>
    <property type="project" value="UniProtKB-EC"/>
</dbReference>
<evidence type="ECO:0000256" key="10">
    <source>
        <dbReference type="ARBA" id="ARBA00022777"/>
    </source>
</evidence>
<evidence type="ECO:0000313" key="18">
    <source>
        <dbReference type="EMBL" id="CAD7406511.1"/>
    </source>
</evidence>
<dbReference type="Pfam" id="PF00130">
    <property type="entry name" value="C1_1"/>
    <property type="match status" value="2"/>
</dbReference>
<evidence type="ECO:0000256" key="4">
    <source>
        <dbReference type="ARBA" id="ARBA00022553"/>
    </source>
</evidence>
<protein>
    <recommendedName>
        <fullName evidence="2">protein kinase C</fullName>
        <ecNumber evidence="2">2.7.11.13</ecNumber>
    </recommendedName>
</protein>
<dbReference type="GO" id="GO:0008270">
    <property type="term" value="F:zinc ion binding"/>
    <property type="evidence" value="ECO:0007669"/>
    <property type="project" value="UniProtKB-KW"/>
</dbReference>
<keyword evidence="8" id="KW-0547">Nucleotide-binding</keyword>
<feature type="region of interest" description="Disordered" evidence="15">
    <location>
        <begin position="255"/>
        <end position="275"/>
    </location>
</feature>
<dbReference type="Gene3D" id="1.10.510.10">
    <property type="entry name" value="Transferase(Phosphotransferase) domain 1"/>
    <property type="match status" value="1"/>
</dbReference>
<feature type="domain" description="Phorbol-ester/DAG-type" evidence="16">
    <location>
        <begin position="95"/>
        <end position="127"/>
    </location>
</feature>
<dbReference type="InterPro" id="IPR000961">
    <property type="entry name" value="AGC-kinase_C"/>
</dbReference>
<dbReference type="AlphaFoldDB" id="A0A7R9H3F5"/>
<dbReference type="PROSITE" id="PS51285">
    <property type="entry name" value="AGC_KINASE_CTER"/>
    <property type="match status" value="1"/>
</dbReference>
<evidence type="ECO:0000259" key="17">
    <source>
        <dbReference type="PROSITE" id="PS51285"/>
    </source>
</evidence>
<evidence type="ECO:0000256" key="15">
    <source>
        <dbReference type="SAM" id="MobiDB-lite"/>
    </source>
</evidence>
<dbReference type="PRINTS" id="PR00008">
    <property type="entry name" value="DAGPEDOMAIN"/>
</dbReference>
<evidence type="ECO:0000256" key="9">
    <source>
        <dbReference type="ARBA" id="ARBA00022771"/>
    </source>
</evidence>
<evidence type="ECO:0000256" key="1">
    <source>
        <dbReference type="ARBA" id="ARBA00005490"/>
    </source>
</evidence>
<evidence type="ECO:0000256" key="6">
    <source>
        <dbReference type="ARBA" id="ARBA00022723"/>
    </source>
</evidence>
<comment type="catalytic activity">
    <reaction evidence="14">
        <text>L-seryl-[protein] + ATP = O-phospho-L-seryl-[protein] + ADP + H(+)</text>
        <dbReference type="Rhea" id="RHEA:17989"/>
        <dbReference type="Rhea" id="RHEA-COMP:9863"/>
        <dbReference type="Rhea" id="RHEA-COMP:11604"/>
        <dbReference type="ChEBI" id="CHEBI:15378"/>
        <dbReference type="ChEBI" id="CHEBI:29999"/>
        <dbReference type="ChEBI" id="CHEBI:30616"/>
        <dbReference type="ChEBI" id="CHEBI:83421"/>
        <dbReference type="ChEBI" id="CHEBI:456216"/>
        <dbReference type="EC" id="2.7.11.13"/>
    </reaction>
</comment>
<feature type="compositionally biased region" description="Low complexity" evidence="15">
    <location>
        <begin position="227"/>
        <end position="243"/>
    </location>
</feature>
<dbReference type="Gene3D" id="3.30.200.20">
    <property type="entry name" value="Phosphorylase Kinase, domain 1"/>
    <property type="match status" value="1"/>
</dbReference>
<dbReference type="PROSITE" id="PS00479">
    <property type="entry name" value="ZF_DAG_PE_1"/>
    <property type="match status" value="1"/>
</dbReference>
<evidence type="ECO:0000256" key="13">
    <source>
        <dbReference type="ARBA" id="ARBA00047272"/>
    </source>
</evidence>
<dbReference type="GO" id="GO:0005829">
    <property type="term" value="C:cytosol"/>
    <property type="evidence" value="ECO:0007669"/>
    <property type="project" value="TreeGrafter"/>
</dbReference>
<keyword evidence="4" id="KW-0597">Phosphoprotein</keyword>
<evidence type="ECO:0000256" key="8">
    <source>
        <dbReference type="ARBA" id="ARBA00022741"/>
    </source>
</evidence>